<reference evidence="1" key="1">
    <citation type="submission" date="2021-02" db="EMBL/GenBank/DDBJ databases">
        <authorList>
            <person name="Nowell W R."/>
        </authorList>
    </citation>
    <scope>NUCLEOTIDE SEQUENCE</scope>
</reference>
<dbReference type="EMBL" id="CAJNOT010013902">
    <property type="protein sequence ID" value="CAF1542269.1"/>
    <property type="molecule type" value="Genomic_DNA"/>
</dbReference>
<sequence>GILNITPPLKNVQKRRFRKIDRDEMEQE</sequence>
<gene>
    <name evidence="1" type="ORF">ZHD862_LOCUS39116</name>
</gene>
<comment type="caution">
    <text evidence="1">The sequence shown here is derived from an EMBL/GenBank/DDBJ whole genome shotgun (WGS) entry which is preliminary data.</text>
</comment>
<protein>
    <submittedName>
        <fullName evidence="1">Uncharacterized protein</fullName>
    </submittedName>
</protein>
<organism evidence="1 2">
    <name type="scientific">Rotaria sordida</name>
    <dbReference type="NCBI Taxonomy" id="392033"/>
    <lineage>
        <taxon>Eukaryota</taxon>
        <taxon>Metazoa</taxon>
        <taxon>Spiralia</taxon>
        <taxon>Gnathifera</taxon>
        <taxon>Rotifera</taxon>
        <taxon>Eurotatoria</taxon>
        <taxon>Bdelloidea</taxon>
        <taxon>Philodinida</taxon>
        <taxon>Philodinidae</taxon>
        <taxon>Rotaria</taxon>
    </lineage>
</organism>
<name>A0A815W7E5_9BILA</name>
<dbReference type="Proteomes" id="UP000663864">
    <property type="component" value="Unassembled WGS sequence"/>
</dbReference>
<feature type="non-terminal residue" evidence="1">
    <location>
        <position position="1"/>
    </location>
</feature>
<dbReference type="AlphaFoldDB" id="A0A815W7E5"/>
<accession>A0A815W7E5</accession>
<feature type="non-terminal residue" evidence="1">
    <location>
        <position position="28"/>
    </location>
</feature>
<evidence type="ECO:0000313" key="2">
    <source>
        <dbReference type="Proteomes" id="UP000663864"/>
    </source>
</evidence>
<proteinExistence type="predicted"/>
<evidence type="ECO:0000313" key="1">
    <source>
        <dbReference type="EMBL" id="CAF1542269.1"/>
    </source>
</evidence>